<dbReference type="InterPro" id="IPR045063">
    <property type="entry name" value="Dynamin_N"/>
</dbReference>
<organism evidence="3 4">
    <name type="scientific">Colletotrichum spaethianum</name>
    <dbReference type="NCBI Taxonomy" id="700344"/>
    <lineage>
        <taxon>Eukaryota</taxon>
        <taxon>Fungi</taxon>
        <taxon>Dikarya</taxon>
        <taxon>Ascomycota</taxon>
        <taxon>Pezizomycotina</taxon>
        <taxon>Sordariomycetes</taxon>
        <taxon>Hypocreomycetidae</taxon>
        <taxon>Glomerellales</taxon>
        <taxon>Glomerellaceae</taxon>
        <taxon>Colletotrichum</taxon>
        <taxon>Colletotrichum spaethianum species complex</taxon>
    </lineage>
</organism>
<dbReference type="InterPro" id="IPR027417">
    <property type="entry name" value="P-loop_NTPase"/>
</dbReference>
<gene>
    <name evidence="3" type="ORF">ColSpa_07986</name>
</gene>
<dbReference type="Pfam" id="PF00350">
    <property type="entry name" value="Dynamin_N"/>
    <property type="match status" value="1"/>
</dbReference>
<dbReference type="RefSeq" id="XP_049130155.1">
    <property type="nucleotide sequence ID" value="XM_049274198.1"/>
</dbReference>
<dbReference type="SUPFAM" id="SSF52540">
    <property type="entry name" value="P-loop containing nucleoside triphosphate hydrolases"/>
    <property type="match status" value="1"/>
</dbReference>
<dbReference type="PANTHER" id="PTHR36681">
    <property type="entry name" value="NUCLEAR GTPASE, GERMINAL CENTER-ASSOCIATED, TANDEM DUPLICATE 3"/>
    <property type="match status" value="1"/>
</dbReference>
<sequence length="909" mass="101759">MTHGNVLRAVKGELDESFMPPSSQAQQPTTVATGAPMVFSYLDKMRRVKDPEIWEQFTQQILPLLDDLELVCEKICSSRKLQPALRDAASHWIRQIHDIREEAERRGKTLVGVLGNTGDGKSSTINAVLEEESLLPTNCMRACTAVATELSYNHDEDQENPYRAEVEFISRDEWVREVTILLKDLASDGGVATDDQDPNSDAARAKAKIQAVYPSMNFKVLMASTSAQLADHPNVRQLLGTTKTMKAPTAFEIREQVEPYVDSKNKDDDTAAHWPLVKAVRIFTKAPVLSNGVTIVDLPGHQDWDAARAAVASQYMKACSGIWIVAPINRAVDNKTAKDLMSNSIKRQLKLDGSYSALTIICSKTDDMTINSAMESLKGKLGKDTMEAWKDALACERCIKALEKELVVLRKCRGTTQGPNAGGEERPAKRARTTPLIEPLGVDKSQGIAEQGNKTMAGPSKFEEKQQELYDMKTKKRELMDDILSQCIQRRNELSRDAVRRHLAKSFKDLDRHDAAIAQSQAGREPRDYEDMSRQTPVFCTSSLVYQKMRGLSLSDDDSTPGYETEEDTEIPQLQAHAQKMTEELRITKHKEVLSGICQLLNSISIWAQDAADSAVTIDSATLTASLQIFKADLKADAENCIDQLHLEIQASLYDEMNSLSRIAASQAAATTKRWEKINANTLKATCCRGGVFRDHDFNEQLLDPLKSGISVTWENFFQFNISVVLDNFSVTAIQRLNSFHETIAKQLGDHQYEEVQASAQLDQQLKLHRDRVMRLTAQSRGDMGQAQKDANRAFDPAVVKVMAPVYQQCANENGKGMAKRMQAALQDHIRRNKVSMFRAAIMDVKYCLKEGTKQVDDNMTDHINTIIATMKNDYMLALAERQKSARRLESSFKKNMMEFLNSAETQFK</sequence>
<feature type="domain" description="Dynamin N-terminal" evidence="1">
    <location>
        <begin position="111"/>
        <end position="347"/>
    </location>
</feature>
<dbReference type="EMBL" id="BQXU01000021">
    <property type="protein sequence ID" value="GKT47805.1"/>
    <property type="molecule type" value="Genomic_DNA"/>
</dbReference>
<dbReference type="Proteomes" id="UP001055115">
    <property type="component" value="Unassembled WGS sequence"/>
</dbReference>
<evidence type="ECO:0000313" key="4">
    <source>
        <dbReference type="Proteomes" id="UP001055115"/>
    </source>
</evidence>
<dbReference type="PANTHER" id="PTHR36681:SF3">
    <property type="entry name" value="NUCLEAR GTPASE, GERMINAL CENTER-ASSOCIATED, TANDEM DUPLICATE 3"/>
    <property type="match status" value="1"/>
</dbReference>
<dbReference type="InterPro" id="IPR056024">
    <property type="entry name" value="DUF7605"/>
</dbReference>
<keyword evidence="4" id="KW-1185">Reference proteome</keyword>
<dbReference type="Pfam" id="PF24564">
    <property type="entry name" value="DUF7605"/>
    <property type="match status" value="1"/>
</dbReference>
<dbReference type="AlphaFoldDB" id="A0AA37UN35"/>
<evidence type="ECO:0000259" key="1">
    <source>
        <dbReference type="Pfam" id="PF00350"/>
    </source>
</evidence>
<name>A0AA37UN35_9PEZI</name>
<evidence type="ECO:0000313" key="3">
    <source>
        <dbReference type="EMBL" id="GKT47805.1"/>
    </source>
</evidence>
<dbReference type="Gene3D" id="3.40.50.300">
    <property type="entry name" value="P-loop containing nucleotide triphosphate hydrolases"/>
    <property type="match status" value="1"/>
</dbReference>
<proteinExistence type="predicted"/>
<reference evidence="3 4" key="1">
    <citation type="submission" date="2022-03" db="EMBL/GenBank/DDBJ databases">
        <title>Genome data of Colletotrichum spp.</title>
        <authorList>
            <person name="Utami Y.D."/>
            <person name="Hiruma K."/>
        </authorList>
    </citation>
    <scope>NUCLEOTIDE SEQUENCE [LARGE SCALE GENOMIC DNA]</scope>
    <source>
        <strain evidence="3 4">MAFF 239500</strain>
    </source>
</reference>
<dbReference type="GeneID" id="73328788"/>
<evidence type="ECO:0000259" key="2">
    <source>
        <dbReference type="Pfam" id="PF24564"/>
    </source>
</evidence>
<accession>A0AA37UN35</accession>
<protein>
    <submittedName>
        <fullName evidence="3">Nuclear GTPase SLIP-GC</fullName>
    </submittedName>
</protein>
<comment type="caution">
    <text evidence="3">The sequence shown here is derived from an EMBL/GenBank/DDBJ whole genome shotgun (WGS) entry which is preliminary data.</text>
</comment>
<feature type="domain" description="DUF7605" evidence="2">
    <location>
        <begin position="666"/>
        <end position="834"/>
    </location>
</feature>